<feature type="modified residue" description="4-aspartylphosphate" evidence="1">
    <location>
        <position position="54"/>
    </location>
</feature>
<dbReference type="InterPro" id="IPR011006">
    <property type="entry name" value="CheY-like_superfamily"/>
</dbReference>
<dbReference type="PIRSF" id="PIRSF036883">
    <property type="entry name" value="RR_HD-GYP_mod"/>
    <property type="match status" value="1"/>
</dbReference>
<dbReference type="Gene3D" id="1.10.3210.10">
    <property type="entry name" value="Hypothetical protein af1432"/>
    <property type="match status" value="1"/>
</dbReference>
<dbReference type="PROSITE" id="PS50110">
    <property type="entry name" value="RESPONSE_REGULATORY"/>
    <property type="match status" value="1"/>
</dbReference>
<dbReference type="PANTHER" id="PTHR33525:SF3">
    <property type="entry name" value="RIBONUCLEASE Y"/>
    <property type="match status" value="1"/>
</dbReference>
<dbReference type="CDD" id="cd17569">
    <property type="entry name" value="REC_HupR-like"/>
    <property type="match status" value="1"/>
</dbReference>
<dbReference type="GO" id="GO:0000160">
    <property type="term" value="P:phosphorelay signal transduction system"/>
    <property type="evidence" value="ECO:0007669"/>
    <property type="project" value="InterPro"/>
</dbReference>
<dbReference type="InterPro" id="IPR013976">
    <property type="entry name" value="HDOD"/>
</dbReference>
<gene>
    <name evidence="4" type="ORF">COO92_00080</name>
</gene>
<dbReference type="Pfam" id="PF00072">
    <property type="entry name" value="Response_reg"/>
    <property type="match status" value="1"/>
</dbReference>
<dbReference type="Gene3D" id="3.40.50.2300">
    <property type="match status" value="1"/>
</dbReference>
<evidence type="ECO:0000256" key="1">
    <source>
        <dbReference type="PROSITE-ProRule" id="PRU00169"/>
    </source>
</evidence>
<comment type="caution">
    <text evidence="4">The sequence shown here is derived from an EMBL/GenBank/DDBJ whole genome shotgun (WGS) entry which is preliminary data.</text>
</comment>
<dbReference type="Proteomes" id="UP000233332">
    <property type="component" value="Unassembled WGS sequence"/>
</dbReference>
<keyword evidence="1" id="KW-0597">Phosphoprotein</keyword>
<protein>
    <submittedName>
        <fullName evidence="4">Response regulator</fullName>
    </submittedName>
</protein>
<dbReference type="PANTHER" id="PTHR33525">
    <property type="match status" value="1"/>
</dbReference>
<keyword evidence="5" id="KW-1185">Reference proteome</keyword>
<dbReference type="RefSeq" id="WP_101298839.1">
    <property type="nucleotide sequence ID" value="NZ_NXGX01000001.1"/>
</dbReference>
<dbReference type="SUPFAM" id="SSF109604">
    <property type="entry name" value="HD-domain/PDEase-like"/>
    <property type="match status" value="1"/>
</dbReference>
<feature type="domain" description="HDOD" evidence="3">
    <location>
        <begin position="139"/>
        <end position="336"/>
    </location>
</feature>
<dbReference type="InterPro" id="IPR014626">
    <property type="entry name" value="Sig_transdc_resp-reg_put"/>
</dbReference>
<dbReference type="SUPFAM" id="SSF52172">
    <property type="entry name" value="CheY-like"/>
    <property type="match status" value="1"/>
</dbReference>
<dbReference type="InterPro" id="IPR052340">
    <property type="entry name" value="RNase_Y/CdgJ"/>
</dbReference>
<evidence type="ECO:0000259" key="3">
    <source>
        <dbReference type="PROSITE" id="PS51833"/>
    </source>
</evidence>
<name>A0A2N3LAQ5_9PROT</name>
<evidence type="ECO:0000313" key="4">
    <source>
        <dbReference type="EMBL" id="PKR59816.1"/>
    </source>
</evidence>
<evidence type="ECO:0000313" key="5">
    <source>
        <dbReference type="Proteomes" id="UP000233332"/>
    </source>
</evidence>
<accession>A0A2N3LAQ5</accession>
<dbReference type="Pfam" id="PF08668">
    <property type="entry name" value="HDOD"/>
    <property type="match status" value="1"/>
</dbReference>
<sequence length="407" mass="45092">MHHILFVDDDANVLQGLRRRLKTLRPDWNLHFANSGSAALGMAKDQSFDVIVTDIQMPGMDGVALLEEMQKIQPDAVRIILTGHASNDSYLRTIGPAHQFLSKPCDNQTLLDSIENALSLRQRLQSPEMRTLVANAKSLASPPDTYLQLQSLFNTPHYSPESVCKIVEADIALTTEVLKLTNSSYFAITQKVSSVSHAVRMLGMETLKALALFIGVYRGFDGPRNQAANLKRLCHRSQQIGVTAALIAEYEKLPREVCHAVPSIGMLSHIGTLILYANRPDEMKLVTDRVEQENIPIEKAEEEQFGAGHPEIGAYLLGLWGFPAPVIQAVAYHHRPMDLPHKEMNAVTAIYVAQHLTREIAIIDAGGAVESDIDLAYLEQIGKASRIEEWTSIARIVSGKYKQLTND</sequence>
<dbReference type="SMART" id="SM00448">
    <property type="entry name" value="REC"/>
    <property type="match status" value="1"/>
</dbReference>
<dbReference type="EMBL" id="NXGX01000001">
    <property type="protein sequence ID" value="PKR59816.1"/>
    <property type="molecule type" value="Genomic_DNA"/>
</dbReference>
<feature type="domain" description="Response regulatory" evidence="2">
    <location>
        <begin position="3"/>
        <end position="118"/>
    </location>
</feature>
<dbReference type="InterPro" id="IPR001789">
    <property type="entry name" value="Sig_transdc_resp-reg_receiver"/>
</dbReference>
<organism evidence="4 5">
    <name type="scientific">Thalassospira lohafexi</name>
    <dbReference type="NCBI Taxonomy" id="744227"/>
    <lineage>
        <taxon>Bacteria</taxon>
        <taxon>Pseudomonadati</taxon>
        <taxon>Pseudomonadota</taxon>
        <taxon>Alphaproteobacteria</taxon>
        <taxon>Rhodospirillales</taxon>
        <taxon>Thalassospiraceae</taxon>
        <taxon>Thalassospira</taxon>
    </lineage>
</organism>
<reference evidence="4 5" key="1">
    <citation type="submission" date="2017-09" db="EMBL/GenBank/DDBJ databases">
        <title>Biodiversity and function of Thalassospira species in the particle-attached aromatic-hydrocarbon-degrading consortia from the surface seawater of the China South Sea.</title>
        <authorList>
            <person name="Dong C."/>
            <person name="Lai Q."/>
            <person name="Shao Z."/>
        </authorList>
    </citation>
    <scope>NUCLEOTIDE SEQUENCE [LARGE SCALE GENOMIC DNA]</scope>
    <source>
        <strain evidence="4 5">139Z-12</strain>
    </source>
</reference>
<evidence type="ECO:0000259" key="2">
    <source>
        <dbReference type="PROSITE" id="PS50110"/>
    </source>
</evidence>
<proteinExistence type="predicted"/>
<dbReference type="PROSITE" id="PS51833">
    <property type="entry name" value="HDOD"/>
    <property type="match status" value="1"/>
</dbReference>
<dbReference type="AlphaFoldDB" id="A0A2N3LAQ5"/>